<feature type="transmembrane region" description="Helical" evidence="1">
    <location>
        <begin position="6"/>
        <end position="25"/>
    </location>
</feature>
<dbReference type="EMBL" id="JACSPY010000012">
    <property type="protein sequence ID" value="MBD8021417.1"/>
    <property type="molecule type" value="Genomic_DNA"/>
</dbReference>
<dbReference type="RefSeq" id="WP_191726794.1">
    <property type="nucleotide sequence ID" value="NZ_JACSPY010000012.1"/>
</dbReference>
<organism evidence="2 3">
    <name type="scientific">Brevibacterium gallinarum</name>
    <dbReference type="NCBI Taxonomy" id="2762220"/>
    <lineage>
        <taxon>Bacteria</taxon>
        <taxon>Bacillati</taxon>
        <taxon>Actinomycetota</taxon>
        <taxon>Actinomycetes</taxon>
        <taxon>Micrococcales</taxon>
        <taxon>Brevibacteriaceae</taxon>
        <taxon>Brevibacterium</taxon>
    </lineage>
</organism>
<gene>
    <name evidence="2" type="ORF">H9634_11570</name>
</gene>
<proteinExistence type="predicted"/>
<dbReference type="Proteomes" id="UP000651517">
    <property type="component" value="Unassembled WGS sequence"/>
</dbReference>
<evidence type="ECO:0000313" key="2">
    <source>
        <dbReference type="EMBL" id="MBD8021417.1"/>
    </source>
</evidence>
<keyword evidence="1" id="KW-0472">Membrane</keyword>
<reference evidence="2 3" key="1">
    <citation type="submission" date="2020-08" db="EMBL/GenBank/DDBJ databases">
        <title>A Genomic Blueprint of the Chicken Gut Microbiome.</title>
        <authorList>
            <person name="Gilroy R."/>
            <person name="Ravi A."/>
            <person name="Getino M."/>
            <person name="Pursley I."/>
            <person name="Horton D.L."/>
            <person name="Alikhan N.-F."/>
            <person name="Baker D."/>
            <person name="Gharbi K."/>
            <person name="Hall N."/>
            <person name="Watson M."/>
            <person name="Adriaenssens E.M."/>
            <person name="Foster-Nyarko E."/>
            <person name="Jarju S."/>
            <person name="Secka A."/>
            <person name="Antonio M."/>
            <person name="Oren A."/>
            <person name="Chaudhuri R."/>
            <person name="La Ragione R.M."/>
            <person name="Hildebrand F."/>
            <person name="Pallen M.J."/>
        </authorList>
    </citation>
    <scope>NUCLEOTIDE SEQUENCE [LARGE SCALE GENOMIC DNA]</scope>
    <source>
        <strain evidence="2 3">Re57</strain>
    </source>
</reference>
<accession>A0ABR8WX22</accession>
<keyword evidence="1" id="KW-1133">Transmembrane helix</keyword>
<name>A0ABR8WX22_9MICO</name>
<comment type="caution">
    <text evidence="2">The sequence shown here is derived from an EMBL/GenBank/DDBJ whole genome shotgun (WGS) entry which is preliminary data.</text>
</comment>
<evidence type="ECO:0000256" key="1">
    <source>
        <dbReference type="SAM" id="Phobius"/>
    </source>
</evidence>
<sequence>MIVTAVIVLSLPCVGLYFLLGRLMCPRRERMPFSEMDSAAVAQTISRGWDAVPVGPASSIGFTPVLPQD</sequence>
<protein>
    <submittedName>
        <fullName evidence="2">Uncharacterized protein</fullName>
    </submittedName>
</protein>
<evidence type="ECO:0000313" key="3">
    <source>
        <dbReference type="Proteomes" id="UP000651517"/>
    </source>
</evidence>
<keyword evidence="3" id="KW-1185">Reference proteome</keyword>
<keyword evidence="1" id="KW-0812">Transmembrane</keyword>